<dbReference type="InterPro" id="IPR011010">
    <property type="entry name" value="DNA_brk_join_enz"/>
</dbReference>
<organism evidence="3 4">
    <name type="scientific">Halomonas piscis</name>
    <dbReference type="NCBI Taxonomy" id="3031727"/>
    <lineage>
        <taxon>Bacteria</taxon>
        <taxon>Pseudomonadati</taxon>
        <taxon>Pseudomonadota</taxon>
        <taxon>Gammaproteobacteria</taxon>
        <taxon>Oceanospirillales</taxon>
        <taxon>Halomonadaceae</taxon>
        <taxon>Halomonas</taxon>
    </lineage>
</organism>
<dbReference type="Proteomes" id="UP001301869">
    <property type="component" value="Chromosome"/>
</dbReference>
<keyword evidence="2" id="KW-0175">Coiled coil</keyword>
<gene>
    <name evidence="3" type="ORF">P1P91_06335</name>
</gene>
<keyword evidence="1" id="KW-0233">DNA recombination</keyword>
<proteinExistence type="predicted"/>
<dbReference type="InterPro" id="IPR024965">
    <property type="entry name" value="Putative_integrase"/>
</dbReference>
<dbReference type="Gene3D" id="1.10.443.10">
    <property type="entry name" value="Intergrase catalytic core"/>
    <property type="match status" value="1"/>
</dbReference>
<dbReference type="InterPro" id="IPR013762">
    <property type="entry name" value="Integrase-like_cat_sf"/>
</dbReference>
<dbReference type="EMBL" id="CP119391">
    <property type="protein sequence ID" value="WNK21287.1"/>
    <property type="molecule type" value="Genomic_DNA"/>
</dbReference>
<feature type="coiled-coil region" evidence="2">
    <location>
        <begin position="700"/>
        <end position="756"/>
    </location>
</feature>
<protein>
    <submittedName>
        <fullName evidence="3">VPA1269 family protein</fullName>
    </submittedName>
</protein>
<name>A0ABY9Z2C2_9GAMM</name>
<sequence>MKMRKLKMLNVDEDVLKLPKANFSLHEMKLLCKKHGISNSSEYKKRYKEVPGLVAHPERMFPDEWVSYNDFFDIPEFYTYEEVVYKIKGKGIRSQSEYKKYVKDLGDPRFPFDPQGAYAESWKNWYKFLGKEEPFNVEFILPEFKQWRVKIDEFMRQALGGSSKKSYLCRFVRVYIERHDGSKSPQEFLTKQKVNIKPFRDELENFSTDNMRRNVILSVNEFFDYIIGSDLTVEDEETGEVFRLMDARNPFEFMLTDSYVSSPGRSESTKPCLQYHFVRKAQSWIIPDSARSFRDLTHLHEFDSDWVKVERHIIDKDDPDCVYKKAGPFWYLWVPTDWMHTFALTKVPLRGRQIAYNDSGEADEYIPVIKDAGGVAWVKNHAEMAGMTKSQSFIKRYPDDQIGMFVTTNKTSSNNGGYSIPWMPEDLAYWLIKLREWQAKYNPVDFPTSWSRCKRTNLNEIQLKSKGVNCFLFRAFEDVEPKNVGTALTGRLAAAIYHIQPSHLRLSELSGLPNNISCYKSPYTPHSMRVSLITAYVMEMGMPVEVVMKVVGHSSIVMSIYYCKISHGEIRRRLEEGEKIALQAEVEAIQKTIESNKIESVKNQLVSNNEDLLLSLTNSVPAGNFVFRDYGICPFAASRCDDGGDQVGATRVRAPVPMGYLGMQNCLRCRHFITGPVFLGGLMSVGNEILFVSNKQSEKCMRLQEEISTITARLEKIDRDEYIANAKGMNFDQAERVSLEAEQRKLESEYESAAKKMDMFLCDLQSCYKLIRMCVSAVNGVSSDAEDGISLIKMPDSEMEIEMEEVSYFQQLHEICENATIYHSADAAVAIAPRSQLLDRMSVFNELQPSLFMLTDEQQLKVGNQVVGFLRSRLKTWERVGQVVDCSVRLDELMEEERIDRSELSLILKPQLLNETGC</sequence>
<dbReference type="RefSeq" id="WP_311885312.1">
    <property type="nucleotide sequence ID" value="NZ_CP119391.1"/>
</dbReference>
<evidence type="ECO:0000313" key="3">
    <source>
        <dbReference type="EMBL" id="WNK21287.1"/>
    </source>
</evidence>
<evidence type="ECO:0000256" key="1">
    <source>
        <dbReference type="ARBA" id="ARBA00023172"/>
    </source>
</evidence>
<keyword evidence="4" id="KW-1185">Reference proteome</keyword>
<dbReference type="Pfam" id="PF13009">
    <property type="entry name" value="Integrase_2"/>
    <property type="match status" value="1"/>
</dbReference>
<reference evidence="3 4" key="1">
    <citation type="submission" date="2023-03" db="EMBL/GenBank/DDBJ databases">
        <title>Halomonas sp. nov., isolated from Korean tranditional fermented seafood 'Jeotgal'.</title>
        <authorList>
            <person name="Kim B."/>
            <person name="Shin N.-R."/>
        </authorList>
    </citation>
    <scope>NUCLEOTIDE SEQUENCE [LARGE SCALE GENOMIC DNA]</scope>
    <source>
        <strain evidence="3 4">SG2L-4</strain>
    </source>
</reference>
<evidence type="ECO:0000313" key="4">
    <source>
        <dbReference type="Proteomes" id="UP001301869"/>
    </source>
</evidence>
<dbReference type="Pfam" id="PF14882">
    <property type="entry name" value="INT_rpt"/>
    <property type="match status" value="2"/>
</dbReference>
<accession>A0ABY9Z2C2</accession>
<dbReference type="InterPro" id="IPR028229">
    <property type="entry name" value="Integrase_rpt"/>
</dbReference>
<dbReference type="SUPFAM" id="SSF56349">
    <property type="entry name" value="DNA breaking-rejoining enzymes"/>
    <property type="match status" value="1"/>
</dbReference>
<evidence type="ECO:0000256" key="2">
    <source>
        <dbReference type="SAM" id="Coils"/>
    </source>
</evidence>